<dbReference type="Gene3D" id="3.40.50.10990">
    <property type="entry name" value="GTP cyclohydrolase II"/>
    <property type="match status" value="1"/>
</dbReference>
<evidence type="ECO:0000256" key="4">
    <source>
        <dbReference type="ARBA" id="ARBA00022723"/>
    </source>
</evidence>
<keyword evidence="3" id="KW-0686">Riboflavin biosynthesis</keyword>
<dbReference type="InterPro" id="IPR036144">
    <property type="entry name" value="RibA-like_sf"/>
</dbReference>
<organism evidence="6 7">
    <name type="scientific">Durusdinium trenchii</name>
    <dbReference type="NCBI Taxonomy" id="1381693"/>
    <lineage>
        <taxon>Eukaryota</taxon>
        <taxon>Sar</taxon>
        <taxon>Alveolata</taxon>
        <taxon>Dinophyceae</taxon>
        <taxon>Suessiales</taxon>
        <taxon>Symbiodiniaceae</taxon>
        <taxon>Durusdinium</taxon>
    </lineage>
</organism>
<dbReference type="Pfam" id="PF00925">
    <property type="entry name" value="GTP_cyclohydro2"/>
    <property type="match status" value="1"/>
</dbReference>
<gene>
    <name evidence="6" type="ORF">SCF082_LOCUS2307</name>
</gene>
<sequence>MELNTGALPPPGSAAYSTRHSWPSWRRFARHSRHVKEGGGRSSSSVRVPGATASPHRLSLTLSLCCARWFRHRAGRCHRAVPEAEAVERLRGVDEPLRTLVFPKLEGARCIALVKGQVARREEAIPCRVHSECLLGDAFNSARCMCGPQLRSFIEDVLASSACSDAILLYLQGQEGKGIGLSNKLRTYVLQDEEGLGEEEANLRIGFPPDLRRYDAARVALDFLQVSSVILYTSSPRKLQGLRHLVAGTAAWCPNTGRWLDRSEVERPAEKTAGAAGSGDTVLQPASIPKWTRGVQRAAGAWELATLRRSNLEKFLPKNQPHENTFARIWGRSDPPLYTGEVAQQSPMVCTCAGVMRR</sequence>
<reference evidence="6 7" key="1">
    <citation type="submission" date="2024-02" db="EMBL/GenBank/DDBJ databases">
        <authorList>
            <person name="Chen Y."/>
            <person name="Shah S."/>
            <person name="Dougan E. K."/>
            <person name="Thang M."/>
            <person name="Chan C."/>
        </authorList>
    </citation>
    <scope>NUCLEOTIDE SEQUENCE [LARGE SCALE GENOMIC DNA]</scope>
</reference>
<dbReference type="SUPFAM" id="SSF142695">
    <property type="entry name" value="RibA-like"/>
    <property type="match status" value="1"/>
</dbReference>
<feature type="domain" description="GTP cyclohydrolase II" evidence="5">
    <location>
        <begin position="104"/>
        <end position="243"/>
    </location>
</feature>
<dbReference type="EC" id="4.1.99.12" evidence="2"/>
<dbReference type="PANTHER" id="PTHR21327">
    <property type="entry name" value="GTP CYCLOHYDROLASE II-RELATED"/>
    <property type="match status" value="1"/>
</dbReference>
<name>A0ABP0HKD7_9DINO</name>
<evidence type="ECO:0000313" key="7">
    <source>
        <dbReference type="Proteomes" id="UP001642464"/>
    </source>
</evidence>
<dbReference type="EMBL" id="CAXAMM010001115">
    <property type="protein sequence ID" value="CAK8990600.1"/>
    <property type="molecule type" value="Genomic_DNA"/>
</dbReference>
<evidence type="ECO:0000259" key="5">
    <source>
        <dbReference type="Pfam" id="PF00925"/>
    </source>
</evidence>
<dbReference type="PANTHER" id="PTHR21327:SF18">
    <property type="entry name" value="3,4-DIHYDROXY-2-BUTANONE 4-PHOSPHATE SYNTHASE"/>
    <property type="match status" value="1"/>
</dbReference>
<keyword evidence="4" id="KW-0479">Metal-binding</keyword>
<comment type="pathway">
    <text evidence="1">Cofactor biosynthesis; riboflavin biosynthesis; 2-hydroxy-3-oxobutyl phosphate from D-ribulose 5-phosphate: step 1/1.</text>
</comment>
<evidence type="ECO:0000256" key="1">
    <source>
        <dbReference type="ARBA" id="ARBA00004904"/>
    </source>
</evidence>
<comment type="caution">
    <text evidence="6">The sequence shown here is derived from an EMBL/GenBank/DDBJ whole genome shotgun (WGS) entry which is preliminary data.</text>
</comment>
<evidence type="ECO:0000256" key="2">
    <source>
        <dbReference type="ARBA" id="ARBA00012153"/>
    </source>
</evidence>
<dbReference type="Proteomes" id="UP001642464">
    <property type="component" value="Unassembled WGS sequence"/>
</dbReference>
<dbReference type="InterPro" id="IPR032677">
    <property type="entry name" value="GTP_cyclohydro_II"/>
</dbReference>
<keyword evidence="7" id="KW-1185">Reference proteome</keyword>
<evidence type="ECO:0000256" key="3">
    <source>
        <dbReference type="ARBA" id="ARBA00022619"/>
    </source>
</evidence>
<proteinExistence type="predicted"/>
<accession>A0ABP0HKD7</accession>
<evidence type="ECO:0000313" key="6">
    <source>
        <dbReference type="EMBL" id="CAK8990600.1"/>
    </source>
</evidence>
<protein>
    <recommendedName>
        <fullName evidence="2">3,4-dihydroxy-2-butanone-4-phosphate synthase</fullName>
        <ecNumber evidence="2">4.1.99.12</ecNumber>
    </recommendedName>
</protein>